<protein>
    <submittedName>
        <fullName evidence="2">Uncharacterized domain / RidA/YER057c/UK114 superfamily, group 5</fullName>
    </submittedName>
</protein>
<dbReference type="SUPFAM" id="SSF55298">
    <property type="entry name" value="YjgF-like"/>
    <property type="match status" value="1"/>
</dbReference>
<dbReference type="EMBL" id="UOFQ01000149">
    <property type="protein sequence ID" value="VAW89694.1"/>
    <property type="molecule type" value="Genomic_DNA"/>
</dbReference>
<organism evidence="2">
    <name type="scientific">hydrothermal vent metagenome</name>
    <dbReference type="NCBI Taxonomy" id="652676"/>
    <lineage>
        <taxon>unclassified sequences</taxon>
        <taxon>metagenomes</taxon>
        <taxon>ecological metagenomes</taxon>
    </lineage>
</organism>
<dbReference type="InterPro" id="IPR035959">
    <property type="entry name" value="RutC-like_sf"/>
</dbReference>
<evidence type="ECO:0000313" key="2">
    <source>
        <dbReference type="EMBL" id="VAW89694.1"/>
    </source>
</evidence>
<sequence length="334" mass="37311">MGQLRSDQLTGSLSGISFSYTSDPVEKFLSDEDILAVVSFGHGCDIESETGHIHCGLTSLGEPLVKEVWRSSAPIRKGGDKSLFWSETDELLVVGVSVDEKEHADLRSAINVAYKRLLEFTGDHPCSHIIRMWSYIADINQGDDELERYRQFCYGRHEAMTEMGFDPKQFPSACALGHAGEGNVVYLLASNRAGINFENPRQMSAYQYPREYGPRSPSFARATLVEWKEERQLYLSGTASILGHQSIYPDNIQAQLETTCQNIDFLLTHVAEQLGEKSVPKLSMLKVYIRHKSDYSVVAEGVHSHFGGVIPTVFLEADICRKELLVEIDGLCLL</sequence>
<evidence type="ECO:0000259" key="1">
    <source>
        <dbReference type="Pfam" id="PF21168"/>
    </source>
</evidence>
<proteinExistence type="predicted"/>
<gene>
    <name evidence="2" type="ORF">MNBD_GAMMA17-866</name>
</gene>
<name>A0A3B1A7K0_9ZZZZ</name>
<dbReference type="Gene3D" id="3.30.1330.40">
    <property type="entry name" value="RutC-like"/>
    <property type="match status" value="1"/>
</dbReference>
<dbReference type="Pfam" id="PF21168">
    <property type="entry name" value="FkbO_Hyg5-like_N"/>
    <property type="match status" value="1"/>
</dbReference>
<dbReference type="InterPro" id="IPR049368">
    <property type="entry name" value="FkbO_Hyg5-like_N"/>
</dbReference>
<reference evidence="2" key="1">
    <citation type="submission" date="2018-06" db="EMBL/GenBank/DDBJ databases">
        <authorList>
            <person name="Zhirakovskaya E."/>
        </authorList>
    </citation>
    <scope>NUCLEOTIDE SEQUENCE</scope>
</reference>
<accession>A0A3B1A7K0</accession>
<dbReference type="AlphaFoldDB" id="A0A3B1A7K0"/>
<feature type="domain" description="Chorismatase FkbO/Hyg5-like N-terminal" evidence="1">
    <location>
        <begin position="67"/>
        <end position="189"/>
    </location>
</feature>